<dbReference type="InterPro" id="IPR019600">
    <property type="entry name" value="Hemin_uptake_protein_HemP"/>
</dbReference>
<accession>A0A7S9QCF8</accession>
<name>A0A7S9QCF8_9RHOB</name>
<feature type="compositionally biased region" description="Basic and acidic residues" evidence="1">
    <location>
        <begin position="9"/>
        <end position="22"/>
    </location>
</feature>
<feature type="region of interest" description="Disordered" evidence="1">
    <location>
        <begin position="1"/>
        <end position="22"/>
    </location>
</feature>
<reference evidence="2 3" key="1">
    <citation type="submission" date="2020-11" db="EMBL/GenBank/DDBJ databases">
        <title>Description of Pontivivens ytuae sp. nov. isolated from deep sea sediment of Mariana Trench.</title>
        <authorList>
            <person name="Wang Z."/>
            <person name="Sun Q.-L."/>
            <person name="Xu X.-D."/>
            <person name="Tang Y.-Z."/>
            <person name="Zhang J."/>
        </authorList>
    </citation>
    <scope>NUCLEOTIDE SEQUENCE [LARGE SCALE GENOMIC DNA]</scope>
    <source>
        <strain evidence="2 3">MT2928</strain>
    </source>
</reference>
<dbReference type="AlphaFoldDB" id="A0A7S9QCF8"/>
<dbReference type="RefSeq" id="WP_196103377.1">
    <property type="nucleotide sequence ID" value="NZ_CP064942.1"/>
</dbReference>
<organism evidence="2 3">
    <name type="scientific">Pontivivens ytuae</name>
    <dbReference type="NCBI Taxonomy" id="2789856"/>
    <lineage>
        <taxon>Bacteria</taxon>
        <taxon>Pseudomonadati</taxon>
        <taxon>Pseudomonadota</taxon>
        <taxon>Alphaproteobacteria</taxon>
        <taxon>Rhodobacterales</taxon>
        <taxon>Paracoccaceae</taxon>
        <taxon>Pontivivens</taxon>
    </lineage>
</organism>
<sequence>MTRPQPEQEEARPPTYDAHELTGRQGSAFIELDGKVYTLRITRQNKLILTK</sequence>
<evidence type="ECO:0000256" key="1">
    <source>
        <dbReference type="SAM" id="MobiDB-lite"/>
    </source>
</evidence>
<gene>
    <name evidence="2" type="ORF">I0K15_20765</name>
</gene>
<keyword evidence="3" id="KW-1185">Reference proteome</keyword>
<dbReference type="Pfam" id="PF10636">
    <property type="entry name" value="hemP"/>
    <property type="match status" value="1"/>
</dbReference>
<evidence type="ECO:0000313" key="3">
    <source>
        <dbReference type="Proteomes" id="UP000594800"/>
    </source>
</evidence>
<protein>
    <submittedName>
        <fullName evidence="2">Hemin uptake protein HemP</fullName>
    </submittedName>
</protein>
<dbReference type="Gene3D" id="2.10.70.10">
    <property type="entry name" value="Complement Module, domain 1"/>
    <property type="match status" value="1"/>
</dbReference>
<dbReference type="KEGG" id="poz:I0K15_20765"/>
<dbReference type="EMBL" id="CP064942">
    <property type="protein sequence ID" value="QPH54168.1"/>
    <property type="molecule type" value="Genomic_DNA"/>
</dbReference>
<proteinExistence type="predicted"/>
<evidence type="ECO:0000313" key="2">
    <source>
        <dbReference type="EMBL" id="QPH54168.1"/>
    </source>
</evidence>
<dbReference type="Proteomes" id="UP000594800">
    <property type="component" value="Chromosome"/>
</dbReference>